<dbReference type="Pfam" id="PF03031">
    <property type="entry name" value="NIF"/>
    <property type="match status" value="1"/>
</dbReference>
<evidence type="ECO:0000259" key="1">
    <source>
        <dbReference type="PROSITE" id="PS50969"/>
    </source>
</evidence>
<protein>
    <recommendedName>
        <fullName evidence="1">FCP1 homology domain-containing protein</fullName>
    </recommendedName>
</protein>
<name>A0ABR2WUI1_9FUNG</name>
<feature type="domain" description="FCP1 homology" evidence="1">
    <location>
        <begin position="91"/>
        <end position="249"/>
    </location>
</feature>
<keyword evidence="3" id="KW-1185">Reference proteome</keyword>
<dbReference type="Gene3D" id="3.40.50.1000">
    <property type="entry name" value="HAD superfamily/HAD-like"/>
    <property type="match status" value="1"/>
</dbReference>
<dbReference type="PANTHER" id="PTHR12210">
    <property type="entry name" value="DULLARD PROTEIN PHOSPHATASE"/>
    <property type="match status" value="1"/>
</dbReference>
<organism evidence="2 3">
    <name type="scientific">Basidiobolus ranarum</name>
    <dbReference type="NCBI Taxonomy" id="34480"/>
    <lineage>
        <taxon>Eukaryota</taxon>
        <taxon>Fungi</taxon>
        <taxon>Fungi incertae sedis</taxon>
        <taxon>Zoopagomycota</taxon>
        <taxon>Entomophthoromycotina</taxon>
        <taxon>Basidiobolomycetes</taxon>
        <taxon>Basidiobolales</taxon>
        <taxon>Basidiobolaceae</taxon>
        <taxon>Basidiobolus</taxon>
    </lineage>
</organism>
<dbReference type="NCBIfam" id="TIGR02251">
    <property type="entry name" value="HIF-SF_euk"/>
    <property type="match status" value="1"/>
</dbReference>
<dbReference type="InterPro" id="IPR004274">
    <property type="entry name" value="FCP1_dom"/>
</dbReference>
<dbReference type="InterPro" id="IPR011948">
    <property type="entry name" value="Dullard_phosphatase"/>
</dbReference>
<reference evidence="2 3" key="1">
    <citation type="submission" date="2023-04" db="EMBL/GenBank/DDBJ databases">
        <title>Genome of Basidiobolus ranarum AG-B5.</title>
        <authorList>
            <person name="Stajich J.E."/>
            <person name="Carter-House D."/>
            <person name="Gryganskyi A."/>
        </authorList>
    </citation>
    <scope>NUCLEOTIDE SEQUENCE [LARGE SCALE GENOMIC DNA]</scope>
    <source>
        <strain evidence="2 3">AG-B5</strain>
    </source>
</reference>
<dbReference type="EMBL" id="JASJQH010000309">
    <property type="protein sequence ID" value="KAK9765151.1"/>
    <property type="molecule type" value="Genomic_DNA"/>
</dbReference>
<proteinExistence type="predicted"/>
<dbReference type="InterPro" id="IPR050365">
    <property type="entry name" value="TIM50"/>
</dbReference>
<accession>A0ABR2WUI1</accession>
<evidence type="ECO:0000313" key="3">
    <source>
        <dbReference type="Proteomes" id="UP001479436"/>
    </source>
</evidence>
<dbReference type="CDD" id="cd07521">
    <property type="entry name" value="HAD_FCP1-like"/>
    <property type="match status" value="1"/>
</dbReference>
<comment type="caution">
    <text evidence="2">The sequence shown here is derived from an EMBL/GenBank/DDBJ whole genome shotgun (WGS) entry which is preliminary data.</text>
</comment>
<dbReference type="Proteomes" id="UP001479436">
    <property type="component" value="Unassembled WGS sequence"/>
</dbReference>
<dbReference type="SUPFAM" id="SSF56784">
    <property type="entry name" value="HAD-like"/>
    <property type="match status" value="1"/>
</dbReference>
<dbReference type="InterPro" id="IPR023214">
    <property type="entry name" value="HAD_sf"/>
</dbReference>
<gene>
    <name evidence="2" type="ORF">K7432_006746</name>
</gene>
<dbReference type="SMART" id="SM00577">
    <property type="entry name" value="CPDc"/>
    <property type="match status" value="1"/>
</dbReference>
<evidence type="ECO:0000313" key="2">
    <source>
        <dbReference type="EMBL" id="KAK9765151.1"/>
    </source>
</evidence>
<dbReference type="PROSITE" id="PS50969">
    <property type="entry name" value="FCP1"/>
    <property type="match status" value="1"/>
</dbReference>
<sequence>MKINMAETVVTQVREQSDTFASIITQVSPIDSNQKSFLSRQDVEQETVSSPIVVSSEDTLMVSELNDTAMASLQSTLQAPGKDLLPPLALKDVGKKCLVLDLDETLVHSSFKPVAEADFIIPVEIEGQSHSVYVIKRPGVDEFMRKVGELYEVVVFTASVAKYADPVLDKLDIHEVVTHRLFREACYNHRGNYVKNLSQLGRDLRQVIIIDNSPTSYIFHPANAVPITSWFDDPHDTELIDLVPFLEDLKDADNVPLILDNINSNPN</sequence>
<dbReference type="InterPro" id="IPR036412">
    <property type="entry name" value="HAD-like_sf"/>
</dbReference>